<gene>
    <name evidence="2" type="ORF">EI97DRAFT_191407</name>
</gene>
<organism evidence="2 3">
    <name type="scientific">Westerdykella ornata</name>
    <dbReference type="NCBI Taxonomy" id="318751"/>
    <lineage>
        <taxon>Eukaryota</taxon>
        <taxon>Fungi</taxon>
        <taxon>Dikarya</taxon>
        <taxon>Ascomycota</taxon>
        <taxon>Pezizomycotina</taxon>
        <taxon>Dothideomycetes</taxon>
        <taxon>Pleosporomycetidae</taxon>
        <taxon>Pleosporales</taxon>
        <taxon>Sporormiaceae</taxon>
        <taxon>Westerdykella</taxon>
    </lineage>
</organism>
<feature type="transmembrane region" description="Helical" evidence="1">
    <location>
        <begin position="35"/>
        <end position="54"/>
    </location>
</feature>
<dbReference type="GeneID" id="54546772"/>
<evidence type="ECO:0000313" key="2">
    <source>
        <dbReference type="EMBL" id="KAF2272962.1"/>
    </source>
</evidence>
<proteinExistence type="predicted"/>
<protein>
    <submittedName>
        <fullName evidence="2">Uncharacterized protein</fullName>
    </submittedName>
</protein>
<dbReference type="Proteomes" id="UP000800097">
    <property type="component" value="Unassembled WGS sequence"/>
</dbReference>
<dbReference type="EMBL" id="ML986514">
    <property type="protein sequence ID" value="KAF2272962.1"/>
    <property type="molecule type" value="Genomic_DNA"/>
</dbReference>
<keyword evidence="1" id="KW-0472">Membrane</keyword>
<name>A0A6A6J989_WESOR</name>
<evidence type="ECO:0000256" key="1">
    <source>
        <dbReference type="SAM" id="Phobius"/>
    </source>
</evidence>
<dbReference type="RefSeq" id="XP_033650501.1">
    <property type="nucleotide sequence ID" value="XM_033793597.1"/>
</dbReference>
<keyword evidence="1" id="KW-0812">Transmembrane</keyword>
<keyword evidence="1" id="KW-1133">Transmembrane helix</keyword>
<reference evidence="2" key="1">
    <citation type="journal article" date="2020" name="Stud. Mycol.">
        <title>101 Dothideomycetes genomes: a test case for predicting lifestyles and emergence of pathogens.</title>
        <authorList>
            <person name="Haridas S."/>
            <person name="Albert R."/>
            <person name="Binder M."/>
            <person name="Bloem J."/>
            <person name="Labutti K."/>
            <person name="Salamov A."/>
            <person name="Andreopoulos B."/>
            <person name="Baker S."/>
            <person name="Barry K."/>
            <person name="Bills G."/>
            <person name="Bluhm B."/>
            <person name="Cannon C."/>
            <person name="Castanera R."/>
            <person name="Culley D."/>
            <person name="Daum C."/>
            <person name="Ezra D."/>
            <person name="Gonzalez J."/>
            <person name="Henrissat B."/>
            <person name="Kuo A."/>
            <person name="Liang C."/>
            <person name="Lipzen A."/>
            <person name="Lutzoni F."/>
            <person name="Magnuson J."/>
            <person name="Mondo S."/>
            <person name="Nolan M."/>
            <person name="Ohm R."/>
            <person name="Pangilinan J."/>
            <person name="Park H.-J."/>
            <person name="Ramirez L."/>
            <person name="Alfaro M."/>
            <person name="Sun H."/>
            <person name="Tritt A."/>
            <person name="Yoshinaga Y."/>
            <person name="Zwiers L.-H."/>
            <person name="Turgeon B."/>
            <person name="Goodwin S."/>
            <person name="Spatafora J."/>
            <person name="Crous P."/>
            <person name="Grigoriev I."/>
        </authorList>
    </citation>
    <scope>NUCLEOTIDE SEQUENCE</scope>
    <source>
        <strain evidence="2">CBS 379.55</strain>
    </source>
</reference>
<sequence>MSNPCREWHRVFRRAPKPASRLVSCAFFFDDEYRYLFLFSLLGLGLLGISDGGLGGMGGAGMGDVVV</sequence>
<keyword evidence="3" id="KW-1185">Reference proteome</keyword>
<evidence type="ECO:0000313" key="3">
    <source>
        <dbReference type="Proteomes" id="UP000800097"/>
    </source>
</evidence>
<accession>A0A6A6J989</accession>
<dbReference type="AlphaFoldDB" id="A0A6A6J989"/>